<evidence type="ECO:0000313" key="9">
    <source>
        <dbReference type="Proteomes" id="UP000317713"/>
    </source>
</evidence>
<dbReference type="InterPro" id="IPR038109">
    <property type="entry name" value="DNA_bind_recomb_sf"/>
</dbReference>
<dbReference type="InterPro" id="IPR011109">
    <property type="entry name" value="DNA_bind_recombinase_dom"/>
</dbReference>
<accession>A0A517I9U5</accession>
<dbReference type="GO" id="GO:0015074">
    <property type="term" value="P:DNA integration"/>
    <property type="evidence" value="ECO:0007669"/>
    <property type="project" value="UniProtKB-KW"/>
</dbReference>
<dbReference type="Pfam" id="PF07508">
    <property type="entry name" value="Recombinase"/>
    <property type="match status" value="1"/>
</dbReference>
<gene>
    <name evidence="8" type="ORF">FPS98_17410</name>
</gene>
<evidence type="ECO:0000259" key="7">
    <source>
        <dbReference type="PROSITE" id="PS51737"/>
    </source>
</evidence>
<name>A0A517I9U5_BREBE</name>
<dbReference type="RefSeq" id="WP_144617257.1">
    <property type="nucleotide sequence ID" value="NZ_CP042161.1"/>
</dbReference>
<feature type="domain" description="Recombinase" evidence="7">
    <location>
        <begin position="160"/>
        <end position="269"/>
    </location>
</feature>
<keyword evidence="3" id="KW-0233">DNA recombination</keyword>
<dbReference type="PROSITE" id="PS51737">
    <property type="entry name" value="RECOMBINASE_DNA_BIND"/>
    <property type="match status" value="1"/>
</dbReference>
<evidence type="ECO:0000256" key="4">
    <source>
        <dbReference type="PIRSR" id="PIRSR606118-50"/>
    </source>
</evidence>
<dbReference type="InterPro" id="IPR006119">
    <property type="entry name" value="Resolv_N"/>
</dbReference>
<reference evidence="8 9" key="1">
    <citation type="submission" date="2019-07" db="EMBL/GenBank/DDBJ databases">
        <title>Characterization of Brevibacillus brevis HK544, as a potential biocontrol agent.</title>
        <authorList>
            <person name="Kim H."/>
        </authorList>
    </citation>
    <scope>NUCLEOTIDE SEQUENCE [LARGE SCALE GENOMIC DNA]</scope>
    <source>
        <strain evidence="8 9">HK544</strain>
    </source>
</reference>
<evidence type="ECO:0000256" key="1">
    <source>
        <dbReference type="ARBA" id="ARBA00022908"/>
    </source>
</evidence>
<dbReference type="PROSITE" id="PS51736">
    <property type="entry name" value="RECOMBINASES_3"/>
    <property type="match status" value="1"/>
</dbReference>
<dbReference type="InterPro" id="IPR006118">
    <property type="entry name" value="Recombinase_CS"/>
</dbReference>
<dbReference type="InterPro" id="IPR050639">
    <property type="entry name" value="SSR_resolvase"/>
</dbReference>
<dbReference type="PANTHER" id="PTHR30461">
    <property type="entry name" value="DNA-INVERTASE FROM LAMBDOID PROPHAGE"/>
    <property type="match status" value="1"/>
</dbReference>
<organism evidence="8 9">
    <name type="scientific">Brevibacillus brevis</name>
    <name type="common">Bacillus brevis</name>
    <dbReference type="NCBI Taxonomy" id="1393"/>
    <lineage>
        <taxon>Bacteria</taxon>
        <taxon>Bacillati</taxon>
        <taxon>Bacillota</taxon>
        <taxon>Bacilli</taxon>
        <taxon>Bacillales</taxon>
        <taxon>Paenibacillaceae</taxon>
        <taxon>Brevibacillus</taxon>
    </lineage>
</organism>
<dbReference type="PANTHER" id="PTHR30461:SF23">
    <property type="entry name" value="DNA RECOMBINASE-RELATED"/>
    <property type="match status" value="1"/>
</dbReference>
<dbReference type="GO" id="GO:0000150">
    <property type="term" value="F:DNA strand exchange activity"/>
    <property type="evidence" value="ECO:0007669"/>
    <property type="project" value="InterPro"/>
</dbReference>
<proteinExistence type="predicted"/>
<evidence type="ECO:0000313" key="8">
    <source>
        <dbReference type="EMBL" id="QDS35642.1"/>
    </source>
</evidence>
<dbReference type="InterPro" id="IPR036162">
    <property type="entry name" value="Resolvase-like_N_sf"/>
</dbReference>
<feature type="domain" description="Resolvase/invertase-type recombinase catalytic" evidence="6">
    <location>
        <begin position="3"/>
        <end position="152"/>
    </location>
</feature>
<dbReference type="AlphaFoldDB" id="A0A517I9U5"/>
<protein>
    <submittedName>
        <fullName evidence="8">Recombinase family protein</fullName>
    </submittedName>
</protein>
<keyword evidence="1" id="KW-0229">DNA integration</keyword>
<dbReference type="CDD" id="cd00338">
    <property type="entry name" value="Ser_Recombinase"/>
    <property type="match status" value="1"/>
</dbReference>
<sequence>MEKVFGYVRVSTETQAEKGYGHEVQEQGIREYCQNNNLKLENIFYDLGISGTEVEREGLNDMIASFGDQVKRVIVMNTSRLWRSDTVKVLVKRQLEKAKADVVSIEQPTYSIYTKDPNDFLINGMMELLDQYERMSINLKLARGRKQKAKSGVRGCGNTPIGYKWKHDGVEKPIVVVDAEQAHIVQDIFSRYLEFKSLTKVKKYLDAKGHKTQQGKEFSTMAIGNILKNRFYIGEISHASVVTKGQHVAIINPITFGKVQALLKRNYQKRAS</sequence>
<dbReference type="EMBL" id="CP042161">
    <property type="protein sequence ID" value="QDS35642.1"/>
    <property type="molecule type" value="Genomic_DNA"/>
</dbReference>
<dbReference type="GO" id="GO:0003677">
    <property type="term" value="F:DNA binding"/>
    <property type="evidence" value="ECO:0007669"/>
    <property type="project" value="UniProtKB-KW"/>
</dbReference>
<dbReference type="Gene3D" id="3.40.50.1390">
    <property type="entry name" value="Resolvase, N-terminal catalytic domain"/>
    <property type="match status" value="1"/>
</dbReference>
<dbReference type="SMART" id="SM00857">
    <property type="entry name" value="Resolvase"/>
    <property type="match status" value="1"/>
</dbReference>
<evidence type="ECO:0000256" key="3">
    <source>
        <dbReference type="ARBA" id="ARBA00023172"/>
    </source>
</evidence>
<evidence type="ECO:0000259" key="6">
    <source>
        <dbReference type="PROSITE" id="PS51736"/>
    </source>
</evidence>
<evidence type="ECO:0000256" key="2">
    <source>
        <dbReference type="ARBA" id="ARBA00023125"/>
    </source>
</evidence>
<evidence type="ECO:0000256" key="5">
    <source>
        <dbReference type="PROSITE-ProRule" id="PRU10137"/>
    </source>
</evidence>
<dbReference type="PROSITE" id="PS00397">
    <property type="entry name" value="RECOMBINASES_1"/>
    <property type="match status" value="1"/>
</dbReference>
<feature type="active site" description="O-(5'-phospho-DNA)-serine intermediate" evidence="4 5">
    <location>
        <position position="11"/>
    </location>
</feature>
<dbReference type="Pfam" id="PF00239">
    <property type="entry name" value="Resolvase"/>
    <property type="match status" value="1"/>
</dbReference>
<dbReference type="SUPFAM" id="SSF53041">
    <property type="entry name" value="Resolvase-like"/>
    <property type="match status" value="1"/>
</dbReference>
<dbReference type="Proteomes" id="UP000317713">
    <property type="component" value="Chromosome"/>
</dbReference>
<keyword evidence="2" id="KW-0238">DNA-binding</keyword>
<dbReference type="Gene3D" id="3.90.1750.20">
    <property type="entry name" value="Putative Large Serine Recombinase, Chain B, Domain 2"/>
    <property type="match status" value="1"/>
</dbReference>